<evidence type="ECO:0000259" key="2">
    <source>
        <dbReference type="SMART" id="SM00507"/>
    </source>
</evidence>
<dbReference type="RefSeq" id="WP_182535946.1">
    <property type="nucleotide sequence ID" value="NZ_JACGXA010000001.1"/>
</dbReference>
<accession>A0A7W3P7X7</accession>
<dbReference type="Gene3D" id="1.10.30.50">
    <property type="match status" value="1"/>
</dbReference>
<gene>
    <name evidence="3" type="ORF">FB382_000159</name>
</gene>
<dbReference type="GO" id="GO:0004519">
    <property type="term" value="F:endonuclease activity"/>
    <property type="evidence" value="ECO:0007669"/>
    <property type="project" value="InterPro"/>
</dbReference>
<feature type="domain" description="HNH nuclease" evidence="2">
    <location>
        <begin position="357"/>
        <end position="407"/>
    </location>
</feature>
<evidence type="ECO:0000313" key="4">
    <source>
        <dbReference type="Proteomes" id="UP000580910"/>
    </source>
</evidence>
<name>A0A7W3P7X7_9ACTN</name>
<dbReference type="GO" id="GO:0003676">
    <property type="term" value="F:nucleic acid binding"/>
    <property type="evidence" value="ECO:0007669"/>
    <property type="project" value="InterPro"/>
</dbReference>
<proteinExistence type="inferred from homology"/>
<dbReference type="Pfam" id="PF02720">
    <property type="entry name" value="DUF222"/>
    <property type="match status" value="1"/>
</dbReference>
<comment type="similarity">
    <text evidence="1">Belongs to the Rv1128c/1148c/1588c/1702c/1945/3466 family.</text>
</comment>
<organism evidence="3 4">
    <name type="scientific">Nocardioides ginsengisegetis</name>
    <dbReference type="NCBI Taxonomy" id="661491"/>
    <lineage>
        <taxon>Bacteria</taxon>
        <taxon>Bacillati</taxon>
        <taxon>Actinomycetota</taxon>
        <taxon>Actinomycetes</taxon>
        <taxon>Propionibacteriales</taxon>
        <taxon>Nocardioidaceae</taxon>
        <taxon>Nocardioides</taxon>
    </lineage>
</organism>
<dbReference type="EMBL" id="JACGXA010000001">
    <property type="protein sequence ID" value="MBA8801868.1"/>
    <property type="molecule type" value="Genomic_DNA"/>
</dbReference>
<dbReference type="CDD" id="cd00085">
    <property type="entry name" value="HNHc"/>
    <property type="match status" value="1"/>
</dbReference>
<dbReference type="GO" id="GO:0008270">
    <property type="term" value="F:zinc ion binding"/>
    <property type="evidence" value="ECO:0007669"/>
    <property type="project" value="InterPro"/>
</dbReference>
<dbReference type="Proteomes" id="UP000580910">
    <property type="component" value="Unassembled WGS sequence"/>
</dbReference>
<sequence length="430" mass="46657">MSVAALRPTPISPLLAEARSLVAQGMAMPTTHVADDEIGPAITELSVIEAQLESWRLALLAEADQRDLAAREAATGTDAWAAQLTGDTREMLAGGLRLAELLRDKYAATREAFAAGKLLKAQVKVIVAAAEQAPPEATLEQLAEAEAWLVAQGTGSGTRSGRPMNPKRLRQAARRMFRQVDHDLAARHEAILLGREQRHAVRETRLELHDNGDGTYSGKFVVPELHGRLLRAALERLTAPRRLSRDAAGRPVVDESAPGTDSGWNLYEANGLAFLELLEHLPTVGHAANGVTLIVKMGLDELRSGLGVAHLDTGVTITAGEARRLACNAGIIPAVLGGDSVPLDLGRESRLHSYHQRVGLSLIHDSCAITGCERPFAWTEIHHPDPWSEGGPTDLANGLPLCFSHHQRAHDDQFDLRHHGSGDWRFHRRR</sequence>
<evidence type="ECO:0000256" key="1">
    <source>
        <dbReference type="ARBA" id="ARBA00023450"/>
    </source>
</evidence>
<protein>
    <recommendedName>
        <fullName evidence="2">HNH nuclease domain-containing protein</fullName>
    </recommendedName>
</protein>
<dbReference type="InterPro" id="IPR002711">
    <property type="entry name" value="HNH"/>
</dbReference>
<dbReference type="SMART" id="SM00507">
    <property type="entry name" value="HNHc"/>
    <property type="match status" value="1"/>
</dbReference>
<keyword evidence="4" id="KW-1185">Reference proteome</keyword>
<evidence type="ECO:0000313" key="3">
    <source>
        <dbReference type="EMBL" id="MBA8801868.1"/>
    </source>
</evidence>
<dbReference type="Pfam" id="PF01844">
    <property type="entry name" value="HNH"/>
    <property type="match status" value="1"/>
</dbReference>
<dbReference type="AlphaFoldDB" id="A0A7W3P7X7"/>
<reference evidence="3 4" key="1">
    <citation type="submission" date="2020-07" db="EMBL/GenBank/DDBJ databases">
        <title>Sequencing the genomes of 1000 actinobacteria strains.</title>
        <authorList>
            <person name="Klenk H.-P."/>
        </authorList>
    </citation>
    <scope>NUCLEOTIDE SEQUENCE [LARGE SCALE GENOMIC DNA]</scope>
    <source>
        <strain evidence="3 4">DSM 21349</strain>
    </source>
</reference>
<dbReference type="InterPro" id="IPR003870">
    <property type="entry name" value="DUF222"/>
</dbReference>
<comment type="caution">
    <text evidence="3">The sequence shown here is derived from an EMBL/GenBank/DDBJ whole genome shotgun (WGS) entry which is preliminary data.</text>
</comment>
<dbReference type="InterPro" id="IPR003615">
    <property type="entry name" value="HNH_nuc"/>
</dbReference>